<name>A0ABW1HFL3_9ACTN</name>
<evidence type="ECO:0000313" key="2">
    <source>
        <dbReference type="Proteomes" id="UP001596226"/>
    </source>
</evidence>
<evidence type="ECO:0000313" key="1">
    <source>
        <dbReference type="EMBL" id="MFC5927264.1"/>
    </source>
</evidence>
<comment type="caution">
    <text evidence="1">The sequence shown here is derived from an EMBL/GenBank/DDBJ whole genome shotgun (WGS) entry which is preliminary data.</text>
</comment>
<sequence>MTHSEAVDWPDVSVPGTVYPAALADTYPDEATIGGPVYWAARPHHPRLVHLPVGRSAVVSLADWKRRRSASTEGPAGTA</sequence>
<keyword evidence="2" id="KW-1185">Reference proteome</keyword>
<gene>
    <name evidence="1" type="ORF">ACFQGL_28380</name>
</gene>
<organism evidence="1 2">
    <name type="scientific">Micromonospora vulcania</name>
    <dbReference type="NCBI Taxonomy" id="1441873"/>
    <lineage>
        <taxon>Bacteria</taxon>
        <taxon>Bacillati</taxon>
        <taxon>Actinomycetota</taxon>
        <taxon>Actinomycetes</taxon>
        <taxon>Micromonosporales</taxon>
        <taxon>Micromonosporaceae</taxon>
        <taxon>Micromonospora</taxon>
    </lineage>
</organism>
<dbReference type="EMBL" id="JBHSQS010000028">
    <property type="protein sequence ID" value="MFC5927264.1"/>
    <property type="molecule type" value="Genomic_DNA"/>
</dbReference>
<reference evidence="2" key="1">
    <citation type="journal article" date="2019" name="Int. J. Syst. Evol. Microbiol.">
        <title>The Global Catalogue of Microorganisms (GCM) 10K type strain sequencing project: providing services to taxonomists for standard genome sequencing and annotation.</title>
        <authorList>
            <consortium name="The Broad Institute Genomics Platform"/>
            <consortium name="The Broad Institute Genome Sequencing Center for Infectious Disease"/>
            <person name="Wu L."/>
            <person name="Ma J."/>
        </authorList>
    </citation>
    <scope>NUCLEOTIDE SEQUENCE [LARGE SCALE GENOMIC DNA]</scope>
    <source>
        <strain evidence="2">CGMCC 4.7144</strain>
    </source>
</reference>
<dbReference type="RefSeq" id="WP_377515638.1">
    <property type="nucleotide sequence ID" value="NZ_JBHSQS010000028.1"/>
</dbReference>
<dbReference type="Proteomes" id="UP001596226">
    <property type="component" value="Unassembled WGS sequence"/>
</dbReference>
<protein>
    <submittedName>
        <fullName evidence="1">Uncharacterized protein</fullName>
    </submittedName>
</protein>
<accession>A0ABW1HFL3</accession>
<proteinExistence type="predicted"/>